<sequence>MPLAAPAVSAPVYMQLWFMVLMAAVALVLFGISLGVGLHKALSRPPYARERPPLIPLPLQPRSPRGIYPPSNAYLFDSVPDTSSSPNTITLKAFTMRMEEVMDGKVVETADGASEGQIGVVTVSTIHMEAHDITQNPLRRSVSQVIDRKLGEGQDDVWDPHFRAHDSGMCDGLGLNGTMNSAVYQKILKENVRPSVCDLKLKRTWVLQQDNDPKHTSKSTSEWLKKNKMKTLEWPSQSPDLNPIEMLWHDLKK</sequence>
<protein>
    <recommendedName>
        <fullName evidence="2">Tc1-like transposase DDE domain-containing protein</fullName>
    </recommendedName>
</protein>
<dbReference type="GO" id="GO:0003676">
    <property type="term" value="F:nucleic acid binding"/>
    <property type="evidence" value="ECO:0007669"/>
    <property type="project" value="InterPro"/>
</dbReference>
<feature type="transmembrane region" description="Helical" evidence="1">
    <location>
        <begin position="16"/>
        <end position="38"/>
    </location>
</feature>
<dbReference type="Proteomes" id="UP001274896">
    <property type="component" value="Unassembled WGS sequence"/>
</dbReference>
<dbReference type="Pfam" id="PF13358">
    <property type="entry name" value="DDE_3"/>
    <property type="match status" value="1"/>
</dbReference>
<gene>
    <name evidence="3" type="ORF">QTP70_014182</name>
</gene>
<comment type="caution">
    <text evidence="3">The sequence shown here is derived from an EMBL/GenBank/DDBJ whole genome shotgun (WGS) entry which is preliminary data.</text>
</comment>
<dbReference type="InterPro" id="IPR036397">
    <property type="entry name" value="RNaseH_sf"/>
</dbReference>
<keyword evidence="1" id="KW-0812">Transmembrane</keyword>
<accession>A0AAE0PRS1</accession>
<organism evidence="3 4">
    <name type="scientific">Hemibagrus guttatus</name>
    <dbReference type="NCBI Taxonomy" id="175788"/>
    <lineage>
        <taxon>Eukaryota</taxon>
        <taxon>Metazoa</taxon>
        <taxon>Chordata</taxon>
        <taxon>Craniata</taxon>
        <taxon>Vertebrata</taxon>
        <taxon>Euteleostomi</taxon>
        <taxon>Actinopterygii</taxon>
        <taxon>Neopterygii</taxon>
        <taxon>Teleostei</taxon>
        <taxon>Ostariophysi</taxon>
        <taxon>Siluriformes</taxon>
        <taxon>Bagridae</taxon>
        <taxon>Hemibagrus</taxon>
    </lineage>
</organism>
<dbReference type="AlphaFoldDB" id="A0AAE0PRS1"/>
<evidence type="ECO:0000313" key="4">
    <source>
        <dbReference type="Proteomes" id="UP001274896"/>
    </source>
</evidence>
<evidence type="ECO:0000259" key="2">
    <source>
        <dbReference type="Pfam" id="PF13358"/>
    </source>
</evidence>
<feature type="non-terminal residue" evidence="3">
    <location>
        <position position="1"/>
    </location>
</feature>
<keyword evidence="1" id="KW-0472">Membrane</keyword>
<evidence type="ECO:0000313" key="3">
    <source>
        <dbReference type="EMBL" id="KAK3506677.1"/>
    </source>
</evidence>
<keyword evidence="1" id="KW-1133">Transmembrane helix</keyword>
<keyword evidence="4" id="KW-1185">Reference proteome</keyword>
<dbReference type="Gene3D" id="3.30.420.10">
    <property type="entry name" value="Ribonuclease H-like superfamily/Ribonuclease H"/>
    <property type="match status" value="1"/>
</dbReference>
<dbReference type="EMBL" id="JAUCMX010000030">
    <property type="protein sequence ID" value="KAK3506677.1"/>
    <property type="molecule type" value="Genomic_DNA"/>
</dbReference>
<evidence type="ECO:0000256" key="1">
    <source>
        <dbReference type="SAM" id="Phobius"/>
    </source>
</evidence>
<feature type="domain" description="Tc1-like transposase DDE" evidence="2">
    <location>
        <begin position="199"/>
        <end position="253"/>
    </location>
</feature>
<reference evidence="3" key="1">
    <citation type="submission" date="2023-06" db="EMBL/GenBank/DDBJ databases">
        <title>Male Hemibagrus guttatus genome.</title>
        <authorList>
            <person name="Bian C."/>
        </authorList>
    </citation>
    <scope>NUCLEOTIDE SEQUENCE</scope>
    <source>
        <strain evidence="3">Male_cb2023</strain>
        <tissue evidence="3">Muscle</tissue>
    </source>
</reference>
<name>A0AAE0PRS1_9TELE</name>
<dbReference type="InterPro" id="IPR038717">
    <property type="entry name" value="Tc1-like_DDE_dom"/>
</dbReference>
<proteinExistence type="predicted"/>